<evidence type="ECO:0000313" key="1">
    <source>
        <dbReference type="EMBL" id="KAJ8618014.1"/>
    </source>
</evidence>
<keyword evidence="2" id="KW-1185">Reference proteome</keyword>
<name>A0ACC2KAN8_PERAE</name>
<dbReference type="EMBL" id="CM056812">
    <property type="protein sequence ID" value="KAJ8618014.1"/>
    <property type="molecule type" value="Genomic_DNA"/>
</dbReference>
<protein>
    <submittedName>
        <fullName evidence="1">Uncharacterized protein</fullName>
    </submittedName>
</protein>
<comment type="caution">
    <text evidence="1">The sequence shown here is derived from an EMBL/GenBank/DDBJ whole genome shotgun (WGS) entry which is preliminary data.</text>
</comment>
<organism evidence="1 2">
    <name type="scientific">Persea americana</name>
    <name type="common">Avocado</name>
    <dbReference type="NCBI Taxonomy" id="3435"/>
    <lineage>
        <taxon>Eukaryota</taxon>
        <taxon>Viridiplantae</taxon>
        <taxon>Streptophyta</taxon>
        <taxon>Embryophyta</taxon>
        <taxon>Tracheophyta</taxon>
        <taxon>Spermatophyta</taxon>
        <taxon>Magnoliopsida</taxon>
        <taxon>Magnoliidae</taxon>
        <taxon>Laurales</taxon>
        <taxon>Lauraceae</taxon>
        <taxon>Persea</taxon>
    </lineage>
</organism>
<evidence type="ECO:0000313" key="2">
    <source>
        <dbReference type="Proteomes" id="UP001234297"/>
    </source>
</evidence>
<reference evidence="1 2" key="1">
    <citation type="journal article" date="2022" name="Hortic Res">
        <title>A haplotype resolved chromosomal level avocado genome allows analysis of novel avocado genes.</title>
        <authorList>
            <person name="Nath O."/>
            <person name="Fletcher S.J."/>
            <person name="Hayward A."/>
            <person name="Shaw L.M."/>
            <person name="Masouleh A.K."/>
            <person name="Furtado A."/>
            <person name="Henry R.J."/>
            <person name="Mitter N."/>
        </authorList>
    </citation>
    <scope>NUCLEOTIDE SEQUENCE [LARGE SCALE GENOMIC DNA]</scope>
    <source>
        <strain evidence="2">cv. Hass</strain>
    </source>
</reference>
<gene>
    <name evidence="1" type="ORF">MRB53_014200</name>
</gene>
<dbReference type="Proteomes" id="UP001234297">
    <property type="component" value="Chromosome 4"/>
</dbReference>
<sequence length="252" mass="27170">MSPFLLYFSSLFVLLFFHIPTCNAENALKVECNNTYNGTTKANYTNNSTFQTNLKILLPSLSSNVSLTKGFYNTSIGEGSDKVYGLVLCRGDATPDICRNLQVLTSLASARAGVQPYDSEVKPFKNSRAQLMRDLANKTAYEPLRGMFATGKMSYSTTNNVFGLISASLLYLGKLATIACWRAGSLAYSSTAGSLAYSSTAGCCQRFIGAVNGLLLFGIIASFAALVIVLDFNCDGSGLLGIDLVYFGHRHL</sequence>
<proteinExistence type="predicted"/>
<accession>A0ACC2KAN8</accession>